<name>A0AAD2H0S0_9AGAR</name>
<sequence>MGRDGGSPPSRVKREEGSEKSWTVYRGDGAAGNRRTRRKGDRQRKLAARLSLFLAARIRRVRHYKTVSGSEDPPRPAKMAHGSQRKVAVARSQ</sequence>
<accession>A0AAD2H0S0</accession>
<feature type="region of interest" description="Disordered" evidence="1">
    <location>
        <begin position="1"/>
        <end position="44"/>
    </location>
</feature>
<dbReference type="Proteomes" id="UP001295794">
    <property type="component" value="Unassembled WGS sequence"/>
</dbReference>
<gene>
    <name evidence="2" type="ORF">MYCIT1_LOCUS7517</name>
</gene>
<comment type="caution">
    <text evidence="2">The sequence shown here is derived from an EMBL/GenBank/DDBJ whole genome shotgun (WGS) entry which is preliminary data.</text>
</comment>
<keyword evidence="3" id="KW-1185">Reference proteome</keyword>
<dbReference type="EMBL" id="CAVNYO010000105">
    <property type="protein sequence ID" value="CAK5266044.1"/>
    <property type="molecule type" value="Genomic_DNA"/>
</dbReference>
<organism evidence="2 3">
    <name type="scientific">Mycena citricolor</name>
    <dbReference type="NCBI Taxonomy" id="2018698"/>
    <lineage>
        <taxon>Eukaryota</taxon>
        <taxon>Fungi</taxon>
        <taxon>Dikarya</taxon>
        <taxon>Basidiomycota</taxon>
        <taxon>Agaricomycotina</taxon>
        <taxon>Agaricomycetes</taxon>
        <taxon>Agaricomycetidae</taxon>
        <taxon>Agaricales</taxon>
        <taxon>Marasmiineae</taxon>
        <taxon>Mycenaceae</taxon>
        <taxon>Mycena</taxon>
    </lineage>
</organism>
<dbReference type="AlphaFoldDB" id="A0AAD2H0S0"/>
<feature type="region of interest" description="Disordered" evidence="1">
    <location>
        <begin position="65"/>
        <end position="93"/>
    </location>
</feature>
<evidence type="ECO:0000256" key="1">
    <source>
        <dbReference type="SAM" id="MobiDB-lite"/>
    </source>
</evidence>
<evidence type="ECO:0000313" key="3">
    <source>
        <dbReference type="Proteomes" id="UP001295794"/>
    </source>
</evidence>
<protein>
    <submittedName>
        <fullName evidence="2">Uncharacterized protein</fullName>
    </submittedName>
</protein>
<proteinExistence type="predicted"/>
<reference evidence="2" key="1">
    <citation type="submission" date="2023-11" db="EMBL/GenBank/DDBJ databases">
        <authorList>
            <person name="De Vega J J."/>
            <person name="De Vega J J."/>
        </authorList>
    </citation>
    <scope>NUCLEOTIDE SEQUENCE</scope>
</reference>
<feature type="compositionally biased region" description="Basic residues" evidence="1">
    <location>
        <begin position="34"/>
        <end position="44"/>
    </location>
</feature>
<evidence type="ECO:0000313" key="2">
    <source>
        <dbReference type="EMBL" id="CAK5266044.1"/>
    </source>
</evidence>